<name>Q10SR5_ORYSJ</name>
<evidence type="ECO:0000313" key="3">
    <source>
        <dbReference type="Proteomes" id="UP000000763"/>
    </source>
</evidence>
<dbReference type="AlphaFoldDB" id="Q10SR5"/>
<sequence length="198" mass="20465">MASSLPAMASSPRAPAEGCAVAAGAVDGGGHGLRRRAAWWRLARSTAADAGSGVGRRGGGWHGRRRRPWAPAEGGAVATGAVDGGWLRGGNEEAAMARSCATGSRASAGSTRRRRSPSATTSAAQAQVGMAGEGSAPIAVGKAASARRWRWPWPPASSSRAGWRKKKSQGHFRPGWHFGEDTLVEDGIPAKPVFIMVF</sequence>
<accession>Q10SR5</accession>
<proteinExistence type="predicted"/>
<protein>
    <submittedName>
        <fullName evidence="2">Uncharacterized protein</fullName>
    </submittedName>
</protein>
<evidence type="ECO:0000313" key="2">
    <source>
        <dbReference type="EMBL" id="AAO17015.1"/>
    </source>
</evidence>
<reference evidence="3" key="1">
    <citation type="journal article" date="2005" name="Nature">
        <title>The map-based sequence of the rice genome.</title>
        <authorList>
            <consortium name="International rice genome sequencing project (IRGSP)"/>
            <person name="Matsumoto T."/>
            <person name="Wu J."/>
            <person name="Kanamori H."/>
            <person name="Katayose Y."/>
            <person name="Fujisawa M."/>
            <person name="Namiki N."/>
            <person name="Mizuno H."/>
            <person name="Yamamoto K."/>
            <person name="Antonio B.A."/>
            <person name="Baba T."/>
            <person name="Sakata K."/>
            <person name="Nagamura Y."/>
            <person name="Aoki H."/>
            <person name="Arikawa K."/>
            <person name="Arita K."/>
            <person name="Bito T."/>
            <person name="Chiden Y."/>
            <person name="Fujitsuka N."/>
            <person name="Fukunaka R."/>
            <person name="Hamada M."/>
            <person name="Harada C."/>
            <person name="Hayashi A."/>
            <person name="Hijishita S."/>
            <person name="Honda M."/>
            <person name="Hosokawa S."/>
            <person name="Ichikawa Y."/>
            <person name="Idonuma A."/>
            <person name="Iijima M."/>
            <person name="Ikeda M."/>
            <person name="Ikeno M."/>
            <person name="Ito K."/>
            <person name="Ito S."/>
            <person name="Ito T."/>
            <person name="Ito Y."/>
            <person name="Ito Y."/>
            <person name="Iwabuchi A."/>
            <person name="Kamiya K."/>
            <person name="Karasawa W."/>
            <person name="Kurita K."/>
            <person name="Katagiri S."/>
            <person name="Kikuta A."/>
            <person name="Kobayashi H."/>
            <person name="Kobayashi N."/>
            <person name="Machita K."/>
            <person name="Maehara T."/>
            <person name="Masukawa M."/>
            <person name="Mizubayashi T."/>
            <person name="Mukai Y."/>
            <person name="Nagasaki H."/>
            <person name="Nagata Y."/>
            <person name="Naito S."/>
            <person name="Nakashima M."/>
            <person name="Nakama Y."/>
            <person name="Nakamichi Y."/>
            <person name="Nakamura M."/>
            <person name="Meguro A."/>
            <person name="Negishi M."/>
            <person name="Ohta I."/>
            <person name="Ohta T."/>
            <person name="Okamoto M."/>
            <person name="Ono N."/>
            <person name="Saji S."/>
            <person name="Sakaguchi M."/>
            <person name="Sakai K."/>
            <person name="Shibata M."/>
            <person name="Shimokawa T."/>
            <person name="Song J."/>
            <person name="Takazaki Y."/>
            <person name="Terasawa K."/>
            <person name="Tsugane M."/>
            <person name="Tsuji K."/>
            <person name="Ueda S."/>
            <person name="Waki K."/>
            <person name="Yamagata H."/>
            <person name="Yamamoto M."/>
            <person name="Yamamoto S."/>
            <person name="Yamane H."/>
            <person name="Yoshiki S."/>
            <person name="Yoshihara R."/>
            <person name="Yukawa K."/>
            <person name="Zhong H."/>
            <person name="Yano M."/>
            <person name="Yuan Q."/>
            <person name="Ouyang S."/>
            <person name="Liu J."/>
            <person name="Jones K.M."/>
            <person name="Gansberger K."/>
            <person name="Moffat K."/>
            <person name="Hill J."/>
            <person name="Bera J."/>
            <person name="Fadrosh D."/>
            <person name="Jin S."/>
            <person name="Johri S."/>
            <person name="Kim M."/>
            <person name="Overton L."/>
            <person name="Reardon M."/>
            <person name="Tsitrin T."/>
            <person name="Vuong H."/>
            <person name="Weaver B."/>
            <person name="Ciecko A."/>
            <person name="Tallon L."/>
            <person name="Jackson J."/>
            <person name="Pai G."/>
            <person name="Aken S.V."/>
            <person name="Utterback T."/>
            <person name="Reidmuller S."/>
            <person name="Feldblyum T."/>
            <person name="Hsiao J."/>
            <person name="Zismann V."/>
            <person name="Iobst S."/>
            <person name="de Vazeille A.R."/>
            <person name="Buell C.R."/>
            <person name="Ying K."/>
            <person name="Li Y."/>
            <person name="Lu T."/>
            <person name="Huang Y."/>
            <person name="Zhao Q."/>
            <person name="Feng Q."/>
            <person name="Zhang L."/>
            <person name="Zhu J."/>
            <person name="Weng Q."/>
            <person name="Mu J."/>
            <person name="Lu Y."/>
            <person name="Fan D."/>
            <person name="Liu Y."/>
            <person name="Guan J."/>
            <person name="Zhang Y."/>
            <person name="Yu S."/>
            <person name="Liu X."/>
            <person name="Zhang Y."/>
            <person name="Hong G."/>
            <person name="Han B."/>
            <person name="Choisne N."/>
            <person name="Demange N."/>
            <person name="Orjeda G."/>
            <person name="Samain S."/>
            <person name="Cattolico L."/>
            <person name="Pelletier E."/>
            <person name="Couloux A."/>
            <person name="Segurens B."/>
            <person name="Wincker P."/>
            <person name="D'Hont A."/>
            <person name="Scarpelli C."/>
            <person name="Weissenbach J."/>
            <person name="Salanoubat M."/>
            <person name="Quetier F."/>
            <person name="Yu Y."/>
            <person name="Kim H.R."/>
            <person name="Rambo T."/>
            <person name="Currie J."/>
            <person name="Collura K."/>
            <person name="Luo M."/>
            <person name="Yang T."/>
            <person name="Ammiraju J.S.S."/>
            <person name="Engler F."/>
            <person name="Soderlund C."/>
            <person name="Wing R.A."/>
            <person name="Palmer L.E."/>
            <person name="de la Bastide M."/>
            <person name="Spiegel L."/>
            <person name="Nascimento L."/>
            <person name="Zutavern T."/>
            <person name="O'Shaughnessy A."/>
            <person name="Dike S."/>
            <person name="Dedhia N."/>
            <person name="Preston R."/>
            <person name="Balija V."/>
            <person name="McCombie W.R."/>
            <person name="Chow T."/>
            <person name="Chen H."/>
            <person name="Chung M."/>
            <person name="Chen C."/>
            <person name="Shaw J."/>
            <person name="Wu H."/>
            <person name="Hsiao K."/>
            <person name="Chao Y."/>
            <person name="Chu M."/>
            <person name="Cheng C."/>
            <person name="Hour A."/>
            <person name="Lee P."/>
            <person name="Lin S."/>
            <person name="Lin Y."/>
            <person name="Liou J."/>
            <person name="Liu S."/>
            <person name="Hsing Y."/>
            <person name="Raghuvanshi S."/>
            <person name="Mohanty A."/>
            <person name="Bharti A.K."/>
            <person name="Gaur A."/>
            <person name="Gupta V."/>
            <person name="Kumar D."/>
            <person name="Ravi V."/>
            <person name="Vij S."/>
            <person name="Kapur A."/>
            <person name="Khurana P."/>
            <person name="Khurana P."/>
            <person name="Khurana J.P."/>
            <person name="Tyagi A.K."/>
            <person name="Gaikwad K."/>
            <person name="Singh A."/>
            <person name="Dalal V."/>
            <person name="Srivastava S."/>
            <person name="Dixit A."/>
            <person name="Pal A.K."/>
            <person name="Ghazi I.A."/>
            <person name="Yadav M."/>
            <person name="Pandit A."/>
            <person name="Bhargava A."/>
            <person name="Sureshbabu K."/>
            <person name="Batra K."/>
            <person name="Sharma T.R."/>
            <person name="Mohapatra T."/>
            <person name="Singh N.K."/>
            <person name="Messing J."/>
            <person name="Nelson A.B."/>
            <person name="Fuks G."/>
            <person name="Kavchok S."/>
            <person name="Keizer G."/>
            <person name="Linton E."/>
            <person name="Llaca V."/>
            <person name="Song R."/>
            <person name="Tanyolac B."/>
            <person name="Young S."/>
            <person name="Ho-Il K."/>
            <person name="Hahn J.H."/>
            <person name="Sangsakoo G."/>
            <person name="Vanavichit A."/>
            <person name="de Mattos Luiz.A.T."/>
            <person name="Zimmer P.D."/>
            <person name="Malone G."/>
            <person name="Dellagostin O."/>
            <person name="de Oliveira A.C."/>
            <person name="Bevan M."/>
            <person name="Bancroft I."/>
            <person name="Minx P."/>
            <person name="Cordum H."/>
            <person name="Wilson R."/>
            <person name="Cheng Z."/>
            <person name="Jin W."/>
            <person name="Jiang J."/>
            <person name="Leong S.A."/>
            <person name="Iwama H."/>
            <person name="Gojobori T."/>
            <person name="Itoh T."/>
            <person name="Niimura Y."/>
            <person name="Fujii Y."/>
            <person name="Habara T."/>
            <person name="Sakai H."/>
            <person name="Sato Y."/>
            <person name="Wilson G."/>
            <person name="Kumar K."/>
            <person name="McCouch S."/>
            <person name="Juretic N."/>
            <person name="Hoen D."/>
            <person name="Wright S."/>
            <person name="Bruskiewich R."/>
            <person name="Bureau T."/>
            <person name="Miyao A."/>
            <person name="Hirochika H."/>
            <person name="Nishikawa T."/>
            <person name="Kadowaki K."/>
            <person name="Sugiura M."/>
            <person name="Burr B."/>
            <person name="Sasaki T."/>
        </authorList>
    </citation>
    <scope>NUCLEOTIDE SEQUENCE [LARGE SCALE GENOMIC DNA]</scope>
    <source>
        <strain evidence="3">cv. Nipponbare</strain>
    </source>
</reference>
<reference evidence="3" key="2">
    <citation type="journal article" date="2008" name="Nucleic Acids Res.">
        <title>The rice annotation project database (RAP-DB): 2008 update.</title>
        <authorList>
            <consortium name="The rice annotation project (RAP)"/>
        </authorList>
    </citation>
    <scope>GENOME REANNOTATION</scope>
    <source>
        <strain evidence="3">cv. Nipponbare</strain>
    </source>
</reference>
<dbReference type="EMBL" id="AC134237">
    <property type="protein sequence ID" value="AAO17015.1"/>
    <property type="molecule type" value="Genomic_DNA"/>
</dbReference>
<organism evidence="2 3">
    <name type="scientific">Oryza sativa subsp. japonica</name>
    <name type="common">Rice</name>
    <dbReference type="NCBI Taxonomy" id="39947"/>
    <lineage>
        <taxon>Eukaryota</taxon>
        <taxon>Viridiplantae</taxon>
        <taxon>Streptophyta</taxon>
        <taxon>Embryophyta</taxon>
        <taxon>Tracheophyta</taxon>
        <taxon>Spermatophyta</taxon>
        <taxon>Magnoliopsida</taxon>
        <taxon>Liliopsida</taxon>
        <taxon>Poales</taxon>
        <taxon>Poaceae</taxon>
        <taxon>BOP clade</taxon>
        <taxon>Oryzoideae</taxon>
        <taxon>Oryzeae</taxon>
        <taxon>Oryzinae</taxon>
        <taxon>Oryza</taxon>
        <taxon>Oryza sativa</taxon>
    </lineage>
</organism>
<dbReference type="Proteomes" id="UP000000763">
    <property type="component" value="Chromosome 3"/>
</dbReference>
<feature type="compositionally biased region" description="Low complexity" evidence="1">
    <location>
        <begin position="97"/>
        <end position="110"/>
    </location>
</feature>
<feature type="compositionally biased region" description="Gly residues" evidence="1">
    <location>
        <begin position="52"/>
        <end position="61"/>
    </location>
</feature>
<gene>
    <name evidence="2" type="primary">OSJNBa0090O10.5</name>
</gene>
<evidence type="ECO:0000256" key="1">
    <source>
        <dbReference type="SAM" id="MobiDB-lite"/>
    </source>
</evidence>
<feature type="region of interest" description="Disordered" evidence="1">
    <location>
        <begin position="97"/>
        <end position="121"/>
    </location>
</feature>
<feature type="region of interest" description="Disordered" evidence="1">
    <location>
        <begin position="49"/>
        <end position="77"/>
    </location>
</feature>